<feature type="transmembrane region" description="Helical" evidence="7">
    <location>
        <begin position="460"/>
        <end position="477"/>
    </location>
</feature>
<keyword evidence="2" id="KW-0813">Transport</keyword>
<feature type="transmembrane region" description="Helical" evidence="7">
    <location>
        <begin position="355"/>
        <end position="375"/>
    </location>
</feature>
<dbReference type="EMBL" id="KZ305024">
    <property type="protein sequence ID" value="PIA55636.1"/>
    <property type="molecule type" value="Genomic_DNA"/>
</dbReference>
<name>A0A2G5EIP8_AQUCA</name>
<keyword evidence="10" id="KW-1185">Reference proteome</keyword>
<feature type="transmembrane region" description="Helical" evidence="7">
    <location>
        <begin position="387"/>
        <end position="406"/>
    </location>
</feature>
<feature type="transmembrane region" description="Helical" evidence="7">
    <location>
        <begin position="251"/>
        <end position="271"/>
    </location>
</feature>
<evidence type="ECO:0000259" key="8">
    <source>
        <dbReference type="PROSITE" id="PS50850"/>
    </source>
</evidence>
<gene>
    <name evidence="9" type="ORF">AQUCO_00700150v1</name>
</gene>
<reference evidence="9 10" key="1">
    <citation type="submission" date="2017-09" db="EMBL/GenBank/DDBJ databases">
        <title>WGS assembly of Aquilegia coerulea Goldsmith.</title>
        <authorList>
            <person name="Hodges S."/>
            <person name="Kramer E."/>
            <person name="Nordborg M."/>
            <person name="Tomkins J."/>
            <person name="Borevitz J."/>
            <person name="Derieg N."/>
            <person name="Yan J."/>
            <person name="Mihaltcheva S."/>
            <person name="Hayes R.D."/>
            <person name="Rokhsar D."/>
        </authorList>
    </citation>
    <scope>NUCLEOTIDE SEQUENCE [LARGE SCALE GENOMIC DNA]</scope>
    <source>
        <strain evidence="10">cv. Goldsmith</strain>
    </source>
</reference>
<feature type="transmembrane region" description="Helical" evidence="7">
    <location>
        <begin position="321"/>
        <end position="343"/>
    </location>
</feature>
<feature type="transmembrane region" description="Helical" evidence="7">
    <location>
        <begin position="85"/>
        <end position="101"/>
    </location>
</feature>
<evidence type="ECO:0000256" key="5">
    <source>
        <dbReference type="ARBA" id="ARBA00023136"/>
    </source>
</evidence>
<evidence type="ECO:0000256" key="6">
    <source>
        <dbReference type="ARBA" id="ARBA00024338"/>
    </source>
</evidence>
<evidence type="ECO:0000256" key="3">
    <source>
        <dbReference type="ARBA" id="ARBA00022692"/>
    </source>
</evidence>
<evidence type="ECO:0000313" key="10">
    <source>
        <dbReference type="Proteomes" id="UP000230069"/>
    </source>
</evidence>
<dbReference type="PANTHER" id="PTHR23505">
    <property type="entry name" value="SPINSTER"/>
    <property type="match status" value="1"/>
</dbReference>
<protein>
    <recommendedName>
        <fullName evidence="8">Major facilitator superfamily (MFS) profile domain-containing protein</fullName>
    </recommendedName>
</protein>
<keyword evidence="4 7" id="KW-1133">Transmembrane helix</keyword>
<dbReference type="Gene3D" id="1.20.1250.20">
    <property type="entry name" value="MFS general substrate transporter like domains"/>
    <property type="match status" value="2"/>
</dbReference>
<evidence type="ECO:0000256" key="2">
    <source>
        <dbReference type="ARBA" id="ARBA00022448"/>
    </source>
</evidence>
<dbReference type="OrthoDB" id="440755at2759"/>
<dbReference type="InterPro" id="IPR036259">
    <property type="entry name" value="MFS_trans_sf"/>
</dbReference>
<evidence type="ECO:0000256" key="7">
    <source>
        <dbReference type="SAM" id="Phobius"/>
    </source>
</evidence>
<dbReference type="Pfam" id="PF07690">
    <property type="entry name" value="MFS_1"/>
    <property type="match status" value="1"/>
</dbReference>
<dbReference type="InterPro" id="IPR011701">
    <property type="entry name" value="MFS"/>
</dbReference>
<evidence type="ECO:0000313" key="9">
    <source>
        <dbReference type="EMBL" id="PIA55636.1"/>
    </source>
</evidence>
<feature type="transmembrane region" description="Helical" evidence="7">
    <location>
        <begin position="127"/>
        <end position="150"/>
    </location>
</feature>
<feature type="transmembrane region" description="Helical" evidence="7">
    <location>
        <begin position="505"/>
        <end position="525"/>
    </location>
</feature>
<dbReference type="InParanoid" id="A0A2G5EIP8"/>
<feature type="transmembrane region" description="Helical" evidence="7">
    <location>
        <begin position="216"/>
        <end position="239"/>
    </location>
</feature>
<feature type="transmembrane region" description="Helical" evidence="7">
    <location>
        <begin position="157"/>
        <end position="176"/>
    </location>
</feature>
<dbReference type="CDD" id="cd17328">
    <property type="entry name" value="MFS_spinster_like"/>
    <property type="match status" value="1"/>
</dbReference>
<dbReference type="InterPro" id="IPR020846">
    <property type="entry name" value="MFS_dom"/>
</dbReference>
<organism evidence="9 10">
    <name type="scientific">Aquilegia coerulea</name>
    <name type="common">Rocky mountain columbine</name>
    <dbReference type="NCBI Taxonomy" id="218851"/>
    <lineage>
        <taxon>Eukaryota</taxon>
        <taxon>Viridiplantae</taxon>
        <taxon>Streptophyta</taxon>
        <taxon>Embryophyta</taxon>
        <taxon>Tracheophyta</taxon>
        <taxon>Spermatophyta</taxon>
        <taxon>Magnoliopsida</taxon>
        <taxon>Ranunculales</taxon>
        <taxon>Ranunculaceae</taxon>
        <taxon>Thalictroideae</taxon>
        <taxon>Aquilegia</taxon>
    </lineage>
</organism>
<dbReference type="PROSITE" id="PS50850">
    <property type="entry name" value="MFS"/>
    <property type="match status" value="1"/>
</dbReference>
<feature type="transmembrane region" description="Helical" evidence="7">
    <location>
        <begin position="182"/>
        <end position="204"/>
    </location>
</feature>
<dbReference type="STRING" id="218851.A0A2G5EIP8"/>
<feature type="domain" description="Major facilitator superfamily (MFS) profile" evidence="8">
    <location>
        <begin position="91"/>
        <end position="528"/>
    </location>
</feature>
<dbReference type="PANTHER" id="PTHR23505:SF78">
    <property type="entry name" value="MAJOR FACILITATOR SUPERFAMILY PROTEIN"/>
    <property type="match status" value="1"/>
</dbReference>
<dbReference type="SUPFAM" id="SSF103473">
    <property type="entry name" value="MFS general substrate transporter"/>
    <property type="match status" value="1"/>
</dbReference>
<dbReference type="GO" id="GO:0022857">
    <property type="term" value="F:transmembrane transporter activity"/>
    <property type="evidence" value="ECO:0007669"/>
    <property type="project" value="InterPro"/>
</dbReference>
<proteinExistence type="inferred from homology"/>
<comment type="subcellular location">
    <subcellularLocation>
        <location evidence="1">Membrane</location>
        <topology evidence="1">Multi-pass membrane protein</topology>
    </subcellularLocation>
</comment>
<keyword evidence="5 7" id="KW-0472">Membrane</keyword>
<dbReference type="FunCoup" id="A0A2G5EIP8">
    <property type="interactions" value="27"/>
</dbReference>
<evidence type="ECO:0000256" key="4">
    <source>
        <dbReference type="ARBA" id="ARBA00022989"/>
    </source>
</evidence>
<dbReference type="Proteomes" id="UP000230069">
    <property type="component" value="Unassembled WGS sequence"/>
</dbReference>
<feature type="transmembrane region" description="Helical" evidence="7">
    <location>
        <begin position="418"/>
        <end position="439"/>
    </location>
</feature>
<evidence type="ECO:0000256" key="1">
    <source>
        <dbReference type="ARBA" id="ARBA00004141"/>
    </source>
</evidence>
<accession>A0A2G5EIP8</accession>
<dbReference type="GO" id="GO:0016020">
    <property type="term" value="C:membrane"/>
    <property type="evidence" value="ECO:0007669"/>
    <property type="project" value="UniProtKB-SubCell"/>
</dbReference>
<sequence>MNILLPFINNNNYHIYPDEDNDDDEDYNPYPFKSNLLNLKVKSSFSSFFRLLMGFRSHSLHHSSSSSFSYSSKFLPNMNTKTRKIFGISLSLILINLAAIMERADENLLPAVYKEVSEAFNAGPTDLGYLTFILKFVQALSSPLAGILVLYYDRPTVLAMGTICWALSTAAVGLSQHFQQVVFWRGLNGFGLAIVIPALQSFIADSYIDGARGAGFGMLSLVGSVGGIGGSVVATIMAGHEFWGIPGWRCAFILMALLSSLIGLLVFLFVADPRTVHVTSTINGSSERDEFLEKPHARTTSVWMDSWIAMKAVMRVQTFQIIVLQGIVGSLPWTAMVFFTMWFELIGFNNNKSAALLSFFAIGCAMGSFLGGIIADRMSRIYPHSGRITCAQFSAFMGIPFSWFLLTKIPQSVNSWSTFATTLFFMGLTISWCATCANNPIFAEVVPAKHRTMIYAFDRAFEGSFSSFAAPIVGILSEKVYGYDPRSVNPASGSVQEAFALSRGLFSMMALPFGLCSLFYSPLYLTFRRDRENARLASLKEQEMAEKP</sequence>
<keyword evidence="3 7" id="KW-0812">Transmembrane</keyword>
<comment type="similarity">
    <text evidence="6">Belongs to the major facilitator superfamily. Spinster (TC 2.A.1.49) family.</text>
</comment>
<dbReference type="InterPro" id="IPR044770">
    <property type="entry name" value="MFS_spinster-like"/>
</dbReference>
<dbReference type="AlphaFoldDB" id="A0A2G5EIP8"/>